<dbReference type="AlphaFoldDB" id="A0A0C9XY34"/>
<accession>A0A0C9XY34</accession>
<proteinExistence type="predicted"/>
<keyword evidence="2" id="KW-1185">Reference proteome</keyword>
<reference evidence="2" key="2">
    <citation type="submission" date="2015-01" db="EMBL/GenBank/DDBJ databases">
        <title>Evolutionary Origins and Diversification of the Mycorrhizal Mutualists.</title>
        <authorList>
            <consortium name="DOE Joint Genome Institute"/>
            <consortium name="Mycorrhizal Genomics Consortium"/>
            <person name="Kohler A."/>
            <person name="Kuo A."/>
            <person name="Nagy L.G."/>
            <person name="Floudas D."/>
            <person name="Copeland A."/>
            <person name="Barry K.W."/>
            <person name="Cichocki N."/>
            <person name="Veneault-Fourrey C."/>
            <person name="LaButti K."/>
            <person name="Lindquist E.A."/>
            <person name="Lipzen A."/>
            <person name="Lundell T."/>
            <person name="Morin E."/>
            <person name="Murat C."/>
            <person name="Riley R."/>
            <person name="Ohm R."/>
            <person name="Sun H."/>
            <person name="Tunlid A."/>
            <person name="Henrissat B."/>
            <person name="Grigoriev I.V."/>
            <person name="Hibbett D.S."/>
            <person name="Martin F."/>
        </authorList>
    </citation>
    <scope>NUCLEOTIDE SEQUENCE [LARGE SCALE GENOMIC DNA]</scope>
    <source>
        <strain evidence="2">LaAM-08-1</strain>
    </source>
</reference>
<protein>
    <submittedName>
        <fullName evidence="1">Uncharacterized protein</fullName>
    </submittedName>
</protein>
<evidence type="ECO:0000313" key="1">
    <source>
        <dbReference type="EMBL" id="KIK00783.1"/>
    </source>
</evidence>
<name>A0A0C9XY34_9AGAR</name>
<dbReference type="OrthoDB" id="2931058at2759"/>
<sequence>MDVQLSSQRLRTPIRRNKLSQARTHVFAVSIQCTRACPLTSYLVPTNCSTPFWDAIGGKCICSSNTCQFEDNSRPIGPNGANQTGRWQNGRLFRQWDIVIDAL</sequence>
<evidence type="ECO:0000313" key="2">
    <source>
        <dbReference type="Proteomes" id="UP000054477"/>
    </source>
</evidence>
<dbReference type="EMBL" id="KN838619">
    <property type="protein sequence ID" value="KIK00783.1"/>
    <property type="molecule type" value="Genomic_DNA"/>
</dbReference>
<gene>
    <name evidence="1" type="ORF">K443DRAFT_678970</name>
</gene>
<reference evidence="1 2" key="1">
    <citation type="submission" date="2014-04" db="EMBL/GenBank/DDBJ databases">
        <authorList>
            <consortium name="DOE Joint Genome Institute"/>
            <person name="Kuo A."/>
            <person name="Kohler A."/>
            <person name="Nagy L.G."/>
            <person name="Floudas D."/>
            <person name="Copeland A."/>
            <person name="Barry K.W."/>
            <person name="Cichocki N."/>
            <person name="Veneault-Fourrey C."/>
            <person name="LaButti K."/>
            <person name="Lindquist E.A."/>
            <person name="Lipzen A."/>
            <person name="Lundell T."/>
            <person name="Morin E."/>
            <person name="Murat C."/>
            <person name="Sun H."/>
            <person name="Tunlid A."/>
            <person name="Henrissat B."/>
            <person name="Grigoriev I.V."/>
            <person name="Hibbett D.S."/>
            <person name="Martin F."/>
            <person name="Nordberg H.P."/>
            <person name="Cantor M.N."/>
            <person name="Hua S.X."/>
        </authorList>
    </citation>
    <scope>NUCLEOTIDE SEQUENCE [LARGE SCALE GENOMIC DNA]</scope>
    <source>
        <strain evidence="1 2">LaAM-08-1</strain>
    </source>
</reference>
<dbReference type="STRING" id="1095629.A0A0C9XY34"/>
<dbReference type="Proteomes" id="UP000054477">
    <property type="component" value="Unassembled WGS sequence"/>
</dbReference>
<organism evidence="1 2">
    <name type="scientific">Laccaria amethystina LaAM-08-1</name>
    <dbReference type="NCBI Taxonomy" id="1095629"/>
    <lineage>
        <taxon>Eukaryota</taxon>
        <taxon>Fungi</taxon>
        <taxon>Dikarya</taxon>
        <taxon>Basidiomycota</taxon>
        <taxon>Agaricomycotina</taxon>
        <taxon>Agaricomycetes</taxon>
        <taxon>Agaricomycetidae</taxon>
        <taxon>Agaricales</taxon>
        <taxon>Agaricineae</taxon>
        <taxon>Hydnangiaceae</taxon>
        <taxon>Laccaria</taxon>
    </lineage>
</organism>
<dbReference type="HOGENOM" id="CLU_2264215_0_0_1"/>